<comment type="caution">
    <text evidence="1">The sequence shown here is derived from an EMBL/GenBank/DDBJ whole genome shotgun (WGS) entry which is preliminary data.</text>
</comment>
<protein>
    <submittedName>
        <fullName evidence="1">5932_t:CDS:1</fullName>
    </submittedName>
</protein>
<dbReference type="EMBL" id="CAJVQC010087531">
    <property type="protein sequence ID" value="CAG8823429.1"/>
    <property type="molecule type" value="Genomic_DNA"/>
</dbReference>
<reference evidence="1" key="1">
    <citation type="submission" date="2021-06" db="EMBL/GenBank/DDBJ databases">
        <authorList>
            <person name="Kallberg Y."/>
            <person name="Tangrot J."/>
            <person name="Rosling A."/>
        </authorList>
    </citation>
    <scope>NUCLEOTIDE SEQUENCE</scope>
    <source>
        <strain evidence="1">MA461A</strain>
    </source>
</reference>
<proteinExistence type="predicted"/>
<evidence type="ECO:0000313" key="2">
    <source>
        <dbReference type="Proteomes" id="UP000789920"/>
    </source>
</evidence>
<evidence type="ECO:0000313" key="1">
    <source>
        <dbReference type="EMBL" id="CAG8823429.1"/>
    </source>
</evidence>
<dbReference type="Proteomes" id="UP000789920">
    <property type="component" value="Unassembled WGS sequence"/>
</dbReference>
<gene>
    <name evidence="1" type="ORF">RPERSI_LOCUS26018</name>
</gene>
<feature type="non-terminal residue" evidence="1">
    <location>
        <position position="1"/>
    </location>
</feature>
<name>A0ACA9S2U8_9GLOM</name>
<keyword evidence="2" id="KW-1185">Reference proteome</keyword>
<accession>A0ACA9S2U8</accession>
<sequence length="249" mass="29762">YTHLSEYLNNQTYYHALSQSLNFPSPNENYILSNLIFALYERRINTIYIYKSKSIFSDKDRLFTNEDYTRLLEYLNNQTYYPALYHLNHNFNINSKYDILSQSLNLLSPNEKNILSNLCERRNHTIKMKNHNFHFNTKLNYKDTSLFYCRSNNLSQFINLPYPNENHFIILLYALIDKNFCINEIEEIKDEKYKPTNIDQSIKFVTSKNISEDDINNNNFFNIKKSIISSKNEKKGKDKDPYSETINDI</sequence>
<organism evidence="1 2">
    <name type="scientific">Racocetra persica</name>
    <dbReference type="NCBI Taxonomy" id="160502"/>
    <lineage>
        <taxon>Eukaryota</taxon>
        <taxon>Fungi</taxon>
        <taxon>Fungi incertae sedis</taxon>
        <taxon>Mucoromycota</taxon>
        <taxon>Glomeromycotina</taxon>
        <taxon>Glomeromycetes</taxon>
        <taxon>Diversisporales</taxon>
        <taxon>Gigasporaceae</taxon>
        <taxon>Racocetra</taxon>
    </lineage>
</organism>